<evidence type="ECO:0000313" key="3">
    <source>
        <dbReference type="Proteomes" id="UP001623592"/>
    </source>
</evidence>
<dbReference type="Pfam" id="PF01381">
    <property type="entry name" value="HTH_3"/>
    <property type="match status" value="1"/>
</dbReference>
<dbReference type="PROSITE" id="PS50943">
    <property type="entry name" value="HTH_CROC1"/>
    <property type="match status" value="1"/>
</dbReference>
<organism evidence="2 3">
    <name type="scientific">Clostridium neuense</name>
    <dbReference type="NCBI Taxonomy" id="1728934"/>
    <lineage>
        <taxon>Bacteria</taxon>
        <taxon>Bacillati</taxon>
        <taxon>Bacillota</taxon>
        <taxon>Clostridia</taxon>
        <taxon>Eubacteriales</taxon>
        <taxon>Clostridiaceae</taxon>
        <taxon>Clostridium</taxon>
    </lineage>
</organism>
<evidence type="ECO:0000259" key="1">
    <source>
        <dbReference type="PROSITE" id="PS50943"/>
    </source>
</evidence>
<dbReference type="CDD" id="cd00093">
    <property type="entry name" value="HTH_XRE"/>
    <property type="match status" value="1"/>
</dbReference>
<keyword evidence="3" id="KW-1185">Reference proteome</keyword>
<dbReference type="InterPro" id="IPR010982">
    <property type="entry name" value="Lambda_DNA-bd_dom_sf"/>
</dbReference>
<accession>A0ABW8TDN5</accession>
<dbReference type="SUPFAM" id="SSF47413">
    <property type="entry name" value="lambda repressor-like DNA-binding domains"/>
    <property type="match status" value="1"/>
</dbReference>
<dbReference type="Gene3D" id="1.10.260.40">
    <property type="entry name" value="lambda repressor-like DNA-binding domains"/>
    <property type="match status" value="1"/>
</dbReference>
<dbReference type="InterPro" id="IPR001387">
    <property type="entry name" value="Cro/C1-type_HTH"/>
</dbReference>
<dbReference type="RefSeq" id="WP_406787294.1">
    <property type="nucleotide sequence ID" value="NZ_JBJIAA010000007.1"/>
</dbReference>
<dbReference type="Proteomes" id="UP001623592">
    <property type="component" value="Unassembled WGS sequence"/>
</dbReference>
<proteinExistence type="predicted"/>
<protein>
    <submittedName>
        <fullName evidence="2">Helix-turn-helix domain-containing protein</fullName>
    </submittedName>
</protein>
<evidence type="ECO:0000313" key="2">
    <source>
        <dbReference type="EMBL" id="MFL0250629.1"/>
    </source>
</evidence>
<dbReference type="SMART" id="SM00530">
    <property type="entry name" value="HTH_XRE"/>
    <property type="match status" value="1"/>
</dbReference>
<reference evidence="2 3" key="1">
    <citation type="submission" date="2024-11" db="EMBL/GenBank/DDBJ databases">
        <authorList>
            <person name="Heng Y.C."/>
            <person name="Lim A.C.H."/>
            <person name="Lee J.K.Y."/>
            <person name="Kittelmann S."/>
        </authorList>
    </citation>
    <scope>NUCLEOTIDE SEQUENCE [LARGE SCALE GENOMIC DNA]</scope>
    <source>
        <strain evidence="2 3">WILCCON 0114</strain>
    </source>
</reference>
<feature type="domain" description="HTH cro/C1-type" evidence="1">
    <location>
        <begin position="10"/>
        <end position="65"/>
    </location>
</feature>
<comment type="caution">
    <text evidence="2">The sequence shown here is derived from an EMBL/GenBank/DDBJ whole genome shotgun (WGS) entry which is preliminary data.</text>
</comment>
<sequence>MEGKNFGLILKKVRQDRGLSMSDLEKAIGISSAYISRLENQNRDNISLQYFVKLCKIFKLSSTLIWELYPDCFIDENLQEICTLDEVISKSNFKFAEKDSNIDIKFSFQKIIKQLEKYILLNTRDSQIKLLIEIDELKDKILKQS</sequence>
<name>A0ABW8TDN5_9CLOT</name>
<gene>
    <name evidence="2" type="ORF">ACJDT4_09375</name>
</gene>
<dbReference type="EMBL" id="JBJIAA010000007">
    <property type="protein sequence ID" value="MFL0250629.1"/>
    <property type="molecule type" value="Genomic_DNA"/>
</dbReference>